<gene>
    <name evidence="1" type="ORF">MGSAQ_003030</name>
</gene>
<proteinExistence type="predicted"/>
<organism evidence="1">
    <name type="scientific">marine sediment metagenome</name>
    <dbReference type="NCBI Taxonomy" id="412755"/>
    <lineage>
        <taxon>unclassified sequences</taxon>
        <taxon>metagenomes</taxon>
        <taxon>ecological metagenomes</taxon>
    </lineage>
</organism>
<comment type="caution">
    <text evidence="1">The sequence shown here is derived from an EMBL/GenBank/DDBJ whole genome shotgun (WGS) entry which is preliminary data.</text>
</comment>
<dbReference type="EMBL" id="AYSL01001764">
    <property type="protein sequence ID" value="KTF05474.1"/>
    <property type="molecule type" value="Genomic_DNA"/>
</dbReference>
<protein>
    <submittedName>
        <fullName evidence="1">Uncharacterized protein</fullName>
    </submittedName>
</protein>
<reference evidence="1" key="1">
    <citation type="submission" date="2013-11" db="EMBL/GenBank/DDBJ databases">
        <title>Microbial diversity, functional groups and degradation webs in Northern and Southern Mediterranean and Red Sea marine crude oil polluted sites.</title>
        <authorList>
            <person name="Daffonchio D."/>
            <person name="Mapelli F."/>
            <person name="Ferrer M."/>
            <person name="Richter M."/>
            <person name="Cherif A."/>
            <person name="Malkawi H.I."/>
            <person name="Yakimov M.M."/>
            <person name="Abdel-Fattah Y.R."/>
            <person name="Blaghen M."/>
            <person name="Golyshin P.N."/>
            <person name="Kalogerakis N."/>
            <person name="Boon N."/>
            <person name="Magagnini M."/>
            <person name="Fava F."/>
        </authorList>
    </citation>
    <scope>NUCLEOTIDE SEQUENCE</scope>
</reference>
<sequence length="44" mass="5253">MVETYLKPIVKHRFSIRKRFRAIATNIRLHKTTILFKFTTSSTT</sequence>
<name>A0A1B6NPY7_9ZZZZ</name>
<dbReference type="AlphaFoldDB" id="A0A1B6NPY7"/>
<evidence type="ECO:0000313" key="1">
    <source>
        <dbReference type="EMBL" id="KTF05474.1"/>
    </source>
</evidence>
<accession>A0A1B6NPY7</accession>